<accession>A0A4Q0I5Y7</accession>
<dbReference type="Proteomes" id="UP000289166">
    <property type="component" value="Unassembled WGS sequence"/>
</dbReference>
<evidence type="ECO:0000313" key="1">
    <source>
        <dbReference type="EMBL" id="RXE59720.1"/>
    </source>
</evidence>
<keyword evidence="1" id="KW-0969">Cilium</keyword>
<reference evidence="2" key="1">
    <citation type="submission" date="2018-11" db="EMBL/GenBank/DDBJ databases">
        <title>Genome sequencing of a novel mesophilic and cellulolytic organism within the genus Hungateiclostridium.</title>
        <authorList>
            <person name="Rettenmaier R."/>
            <person name="Liebl W."/>
            <person name="Zverlov V."/>
        </authorList>
    </citation>
    <scope>NUCLEOTIDE SEQUENCE [LARGE SCALE GENOMIC DNA]</scope>
    <source>
        <strain evidence="2">N2K1</strain>
    </source>
</reference>
<keyword evidence="2" id="KW-1185">Reference proteome</keyword>
<organism evidence="1 2">
    <name type="scientific">Acetivibrio mesophilus</name>
    <dbReference type="NCBI Taxonomy" id="2487273"/>
    <lineage>
        <taxon>Bacteria</taxon>
        <taxon>Bacillati</taxon>
        <taxon>Bacillota</taxon>
        <taxon>Clostridia</taxon>
        <taxon>Eubacteriales</taxon>
        <taxon>Oscillospiraceae</taxon>
        <taxon>Acetivibrio</taxon>
    </lineage>
</organism>
<dbReference type="OrthoDB" id="1739831at2"/>
<keyword evidence="1" id="KW-0966">Cell projection</keyword>
<dbReference type="RefSeq" id="WP_069193592.1">
    <property type="nucleotide sequence ID" value="NZ_RLII01000004.1"/>
</dbReference>
<protein>
    <submittedName>
        <fullName evidence="1">Flagellar protein</fullName>
    </submittedName>
</protein>
<gene>
    <name evidence="1" type="ORF">EFD62_05220</name>
</gene>
<comment type="caution">
    <text evidence="1">The sequence shown here is derived from an EMBL/GenBank/DDBJ whole genome shotgun (WGS) entry which is preliminary data.</text>
</comment>
<proteinExistence type="predicted"/>
<name>A0A4Q0I5Y7_9FIRM</name>
<dbReference type="AlphaFoldDB" id="A0A4Q0I5Y7"/>
<sequence>MIDLITCEICGKLYNPNGFFRVCPICYESDESDFKRIKDYLNLHPCAKIFDVVADLNISVKKIKRYLRESRLEILEKENHFLFCEGCGKSIRSGIYCDECYKTHHKNIKVICSDSNDTKHSNAIRFRSDGQSKRASSI</sequence>
<evidence type="ECO:0000313" key="2">
    <source>
        <dbReference type="Proteomes" id="UP000289166"/>
    </source>
</evidence>
<dbReference type="EMBL" id="RLII01000004">
    <property type="protein sequence ID" value="RXE59720.1"/>
    <property type="molecule type" value="Genomic_DNA"/>
</dbReference>
<keyword evidence="1" id="KW-0282">Flagellum</keyword>